<dbReference type="EMBL" id="QDKG01000001">
    <property type="protein sequence ID" value="PVH26505.1"/>
    <property type="molecule type" value="Genomic_DNA"/>
</dbReference>
<comment type="caution">
    <text evidence="1">The sequence shown here is derived from an EMBL/GenBank/DDBJ whole genome shotgun (WGS) entry which is preliminary data.</text>
</comment>
<organism evidence="1 2">
    <name type="scientific">Sphingobacterium corticibacter</name>
    <dbReference type="NCBI Taxonomy" id="2171749"/>
    <lineage>
        <taxon>Bacteria</taxon>
        <taxon>Pseudomonadati</taxon>
        <taxon>Bacteroidota</taxon>
        <taxon>Sphingobacteriia</taxon>
        <taxon>Sphingobacteriales</taxon>
        <taxon>Sphingobacteriaceae</taxon>
        <taxon>Sphingobacterium</taxon>
    </lineage>
</organism>
<dbReference type="Proteomes" id="UP000245627">
    <property type="component" value="Unassembled WGS sequence"/>
</dbReference>
<dbReference type="AlphaFoldDB" id="A0A2T8HM43"/>
<name>A0A2T8HM43_9SPHI</name>
<keyword evidence="2" id="KW-1185">Reference proteome</keyword>
<gene>
    <name evidence="1" type="ORF">DC487_02495</name>
</gene>
<evidence type="ECO:0000313" key="1">
    <source>
        <dbReference type="EMBL" id="PVH26505.1"/>
    </source>
</evidence>
<proteinExistence type="predicted"/>
<reference evidence="1 2" key="1">
    <citation type="submission" date="2018-04" db="EMBL/GenBank/DDBJ databases">
        <title>Sphingobacterium cortibacter sp. nov.</title>
        <authorList>
            <person name="Li Y."/>
        </authorList>
    </citation>
    <scope>NUCLEOTIDE SEQUENCE [LARGE SCALE GENOMIC DNA]</scope>
    <source>
        <strain evidence="1 2">2c-3</strain>
    </source>
</reference>
<sequence length="118" mass="13209">MKNILAVRSLYIVNIDTMKKQIKIDVASFYLSDFKELSWHIEGGSGSDTSTLEGQQSSEKAISQAVEKHLQQIGKSLPASDSLSDYEMSLAFSEDLTEQQKEDFTAAFNDSNTRDESY</sequence>
<protein>
    <submittedName>
        <fullName evidence="1">Uncharacterized protein</fullName>
    </submittedName>
</protein>
<accession>A0A2T8HM43</accession>
<evidence type="ECO:0000313" key="2">
    <source>
        <dbReference type="Proteomes" id="UP000245627"/>
    </source>
</evidence>